<accession>A0ABQ8V244</accession>
<dbReference type="EMBL" id="JANVFT010000092">
    <property type="protein sequence ID" value="KAJ4470282.1"/>
    <property type="molecule type" value="Genomic_DNA"/>
</dbReference>
<evidence type="ECO:0000313" key="2">
    <source>
        <dbReference type="Proteomes" id="UP001150217"/>
    </source>
</evidence>
<organism evidence="1 2">
    <name type="scientific">Lentinula lateritia</name>
    <dbReference type="NCBI Taxonomy" id="40482"/>
    <lineage>
        <taxon>Eukaryota</taxon>
        <taxon>Fungi</taxon>
        <taxon>Dikarya</taxon>
        <taxon>Basidiomycota</taxon>
        <taxon>Agaricomycotina</taxon>
        <taxon>Agaricomycetes</taxon>
        <taxon>Agaricomycetidae</taxon>
        <taxon>Agaricales</taxon>
        <taxon>Marasmiineae</taxon>
        <taxon>Omphalotaceae</taxon>
        <taxon>Lentinula</taxon>
    </lineage>
</organism>
<protein>
    <submittedName>
        <fullName evidence="1">Uncharacterized protein</fullName>
    </submittedName>
</protein>
<gene>
    <name evidence="1" type="ORF">C8R41DRAFT_852091</name>
</gene>
<name>A0ABQ8V244_9AGAR</name>
<keyword evidence="2" id="KW-1185">Reference proteome</keyword>
<dbReference type="Proteomes" id="UP001150217">
    <property type="component" value="Unassembled WGS sequence"/>
</dbReference>
<reference evidence="1" key="1">
    <citation type="submission" date="2022-08" db="EMBL/GenBank/DDBJ databases">
        <title>A Global Phylogenomic Analysis of the Shiitake Genus Lentinula.</title>
        <authorList>
            <consortium name="DOE Joint Genome Institute"/>
            <person name="Sierra-Patev S."/>
            <person name="Min B."/>
            <person name="Naranjo-Ortiz M."/>
            <person name="Looney B."/>
            <person name="Konkel Z."/>
            <person name="Slot J.C."/>
            <person name="Sakamoto Y."/>
            <person name="Steenwyk J.L."/>
            <person name="Rokas A."/>
            <person name="Carro J."/>
            <person name="Camarero S."/>
            <person name="Ferreira P."/>
            <person name="Molpeceres G."/>
            <person name="Ruiz-Duenas F.J."/>
            <person name="Serrano A."/>
            <person name="Henrissat B."/>
            <person name="Drula E."/>
            <person name="Hughes K.W."/>
            <person name="Mata J.L."/>
            <person name="Ishikawa N.K."/>
            <person name="Vargas-Isla R."/>
            <person name="Ushijima S."/>
            <person name="Smith C.A."/>
            <person name="Ahrendt S."/>
            <person name="Andreopoulos W."/>
            <person name="He G."/>
            <person name="Labutti K."/>
            <person name="Lipzen A."/>
            <person name="Ng V."/>
            <person name="Riley R."/>
            <person name="Sandor L."/>
            <person name="Barry K."/>
            <person name="Martinez A.T."/>
            <person name="Xiao Y."/>
            <person name="Gibbons J.G."/>
            <person name="Terashima K."/>
            <person name="Grigoriev I.V."/>
            <person name="Hibbett D.S."/>
        </authorList>
    </citation>
    <scope>NUCLEOTIDE SEQUENCE</scope>
    <source>
        <strain evidence="1">RHP3577 ss4</strain>
    </source>
</reference>
<comment type="caution">
    <text evidence="1">The sequence shown here is derived from an EMBL/GenBank/DDBJ whole genome shotgun (WGS) entry which is preliminary data.</text>
</comment>
<proteinExistence type="predicted"/>
<evidence type="ECO:0000313" key="1">
    <source>
        <dbReference type="EMBL" id="KAJ4470282.1"/>
    </source>
</evidence>
<sequence length="59" mass="6986">MLPREPLIEFNGLVSDRWPAARRLKRMQWLRPSYFHSERHQIASKSCHASTSSLCSRLF</sequence>